<accession>C8PIR3</accession>
<feature type="binding site" evidence="7">
    <location>
        <position position="232"/>
    </location>
    <ligand>
        <name>substrate</name>
    </ligand>
</feature>
<dbReference type="HAMAP" id="MF_00168">
    <property type="entry name" value="Q_tRNA_Tgt"/>
    <property type="match status" value="1"/>
</dbReference>
<feature type="region of interest" description="RNA binding" evidence="7">
    <location>
        <begin position="263"/>
        <end position="269"/>
    </location>
</feature>
<dbReference type="Proteomes" id="UP000005709">
    <property type="component" value="Unassembled WGS sequence"/>
</dbReference>
<evidence type="ECO:0000256" key="2">
    <source>
        <dbReference type="ARBA" id="ARBA00022679"/>
    </source>
</evidence>
<evidence type="ECO:0000313" key="9">
    <source>
        <dbReference type="EMBL" id="EEV16818.1"/>
    </source>
</evidence>
<feature type="binding site" evidence="7">
    <location>
        <position position="325"/>
    </location>
    <ligand>
        <name>Zn(2+)</name>
        <dbReference type="ChEBI" id="CHEBI:29105"/>
    </ligand>
</feature>
<comment type="function">
    <text evidence="7">Catalyzes the base-exchange of a guanine (G) residue with the queuine precursor 7-aminomethyl-7-deazaguanine (PreQ1) at position 34 (anticodon wobble position) in tRNAs with GU(N) anticodons (tRNA-Asp, -Asn, -His and -Tyr). Catalysis occurs through a double-displacement mechanism. The nucleophile active site attacks the C1' of nucleotide 34 to detach the guanine base from the RNA, forming a covalent enzyme-RNA intermediate. The proton acceptor active site deprotonates the incoming PreQ1, allowing a nucleophilic attack on the C1' of the ribose to form the product. After dissociation, two additional enzymatic reactions on the tRNA convert PreQ1 to queuine (Q), resulting in the hypermodified nucleoside queuosine (7-(((4,5-cis-dihydroxy-2-cyclopenten-1-yl)amino)methyl)-7-deazaguanosine).</text>
</comment>
<feature type="binding site" evidence="7">
    <location>
        <position position="205"/>
    </location>
    <ligand>
        <name>substrate</name>
    </ligand>
</feature>
<feature type="active site" description="Nucleophile" evidence="7">
    <location>
        <position position="282"/>
    </location>
</feature>
<evidence type="ECO:0000259" key="8">
    <source>
        <dbReference type="Pfam" id="PF01702"/>
    </source>
</evidence>
<feature type="binding site" evidence="7">
    <location>
        <position position="320"/>
    </location>
    <ligand>
        <name>Zn(2+)</name>
        <dbReference type="ChEBI" id="CHEBI:29105"/>
    </ligand>
</feature>
<feature type="binding site" evidence="7">
    <location>
        <begin position="90"/>
        <end position="94"/>
    </location>
    <ligand>
        <name>substrate</name>
    </ligand>
</feature>
<feature type="binding site" evidence="7">
    <location>
        <position position="322"/>
    </location>
    <ligand>
        <name>Zn(2+)</name>
        <dbReference type="ChEBI" id="CHEBI:29105"/>
    </ligand>
</feature>
<dbReference type="AlphaFoldDB" id="C8PIR3"/>
<dbReference type="EMBL" id="ACYG01000027">
    <property type="protein sequence ID" value="EEV16818.1"/>
    <property type="molecule type" value="Genomic_DNA"/>
</dbReference>
<dbReference type="OrthoDB" id="9805417at2"/>
<keyword evidence="5 7" id="KW-0671">Queuosine biosynthesis</keyword>
<feature type="binding site" evidence="7">
    <location>
        <position position="144"/>
    </location>
    <ligand>
        <name>substrate</name>
    </ligand>
</feature>
<evidence type="ECO:0000256" key="7">
    <source>
        <dbReference type="HAMAP-Rule" id="MF_00168"/>
    </source>
</evidence>
<dbReference type="InterPro" id="IPR036511">
    <property type="entry name" value="TGT-like_sf"/>
</dbReference>
<dbReference type="PANTHER" id="PTHR43530:SF1">
    <property type="entry name" value="QUEUINE TRNA-RIBOSYLTRANSFERASE CATALYTIC SUBUNIT 1"/>
    <property type="match status" value="1"/>
</dbReference>
<feature type="region of interest" description="RNA binding; important for wobble base 34 recognition" evidence="7">
    <location>
        <begin position="287"/>
        <end position="291"/>
    </location>
</feature>
<comment type="cofactor">
    <cofactor evidence="7">
        <name>Zn(2+)</name>
        <dbReference type="ChEBI" id="CHEBI:29105"/>
    </cofactor>
    <text evidence="7">Binds 1 zinc ion per subunit.</text>
</comment>
<keyword evidence="4 7" id="KW-0479">Metal-binding</keyword>
<dbReference type="NCBIfam" id="TIGR00430">
    <property type="entry name" value="Q_tRNA_tgt"/>
    <property type="match status" value="1"/>
</dbReference>
<evidence type="ECO:0000256" key="5">
    <source>
        <dbReference type="ARBA" id="ARBA00022785"/>
    </source>
</evidence>
<feature type="domain" description="tRNA-guanine(15) transglycosylase-like" evidence="8">
    <location>
        <begin position="11"/>
        <end position="383"/>
    </location>
</feature>
<protein>
    <recommendedName>
        <fullName evidence="7">Queuine tRNA-ribosyltransferase</fullName>
        <ecNumber evidence="7">2.4.2.29</ecNumber>
    </recommendedName>
    <alternativeName>
        <fullName evidence="7">Guanine insertion enzyme</fullName>
    </alternativeName>
    <alternativeName>
        <fullName evidence="7">tRNA-guanine transglycosylase</fullName>
    </alternativeName>
</protein>
<keyword evidence="6 7" id="KW-0862">Zinc</keyword>
<dbReference type="STRING" id="824.CGRAC_1018"/>
<keyword evidence="1 7" id="KW-0328">Glycosyltransferase</keyword>
<dbReference type="Pfam" id="PF01702">
    <property type="entry name" value="TGT"/>
    <property type="match status" value="1"/>
</dbReference>
<dbReference type="EC" id="2.4.2.29" evidence="7"/>
<dbReference type="InterPro" id="IPR002616">
    <property type="entry name" value="tRNA_ribo_trans-like"/>
</dbReference>
<comment type="catalytic activity">
    <reaction evidence="7">
        <text>7-aminomethyl-7-carbaguanine + guanosine(34) in tRNA = 7-aminomethyl-7-carbaguanosine(34) in tRNA + guanine</text>
        <dbReference type="Rhea" id="RHEA:24104"/>
        <dbReference type="Rhea" id="RHEA-COMP:10341"/>
        <dbReference type="Rhea" id="RHEA-COMP:10342"/>
        <dbReference type="ChEBI" id="CHEBI:16235"/>
        <dbReference type="ChEBI" id="CHEBI:58703"/>
        <dbReference type="ChEBI" id="CHEBI:74269"/>
        <dbReference type="ChEBI" id="CHEBI:82833"/>
        <dbReference type="EC" id="2.4.2.29"/>
    </reaction>
</comment>
<keyword evidence="10" id="KW-1185">Reference proteome</keyword>
<evidence type="ECO:0000256" key="3">
    <source>
        <dbReference type="ARBA" id="ARBA00022694"/>
    </source>
</evidence>
<dbReference type="GO" id="GO:0008616">
    <property type="term" value="P:tRNA queuosine(34) biosynthetic process"/>
    <property type="evidence" value="ECO:0007669"/>
    <property type="project" value="UniProtKB-UniRule"/>
</dbReference>
<dbReference type="SUPFAM" id="SSF51713">
    <property type="entry name" value="tRNA-guanine transglycosylase"/>
    <property type="match status" value="1"/>
</dbReference>
<dbReference type="Gene3D" id="3.20.20.105">
    <property type="entry name" value="Queuine tRNA-ribosyltransferase-like"/>
    <property type="match status" value="1"/>
</dbReference>
<dbReference type="PANTHER" id="PTHR43530">
    <property type="entry name" value="QUEUINE TRNA-RIBOSYLTRANSFERASE CATALYTIC SUBUNIT 1"/>
    <property type="match status" value="1"/>
</dbReference>
<dbReference type="GO" id="GO:0008479">
    <property type="term" value="F:tRNA-guanosine(34) queuine transglycosylase activity"/>
    <property type="evidence" value="ECO:0007669"/>
    <property type="project" value="UniProtKB-UniRule"/>
</dbReference>
<organism evidence="9 10">
    <name type="scientific">Campylobacter gracilis RM3268</name>
    <dbReference type="NCBI Taxonomy" id="553220"/>
    <lineage>
        <taxon>Bacteria</taxon>
        <taxon>Pseudomonadati</taxon>
        <taxon>Campylobacterota</taxon>
        <taxon>Epsilonproteobacteria</taxon>
        <taxon>Campylobacterales</taxon>
        <taxon>Campylobacteraceae</taxon>
        <taxon>Campylobacter</taxon>
    </lineage>
</organism>
<evidence type="ECO:0000256" key="6">
    <source>
        <dbReference type="ARBA" id="ARBA00022833"/>
    </source>
</evidence>
<dbReference type="InterPro" id="IPR004803">
    <property type="entry name" value="TGT"/>
</dbReference>
<gene>
    <name evidence="7 9" type="primary">tgt</name>
    <name evidence="9" type="ORF">CAMGR0001_1112</name>
</gene>
<dbReference type="GO" id="GO:0046872">
    <property type="term" value="F:metal ion binding"/>
    <property type="evidence" value="ECO:0007669"/>
    <property type="project" value="UniProtKB-KW"/>
</dbReference>
<feature type="binding site" evidence="7">
    <location>
        <position position="351"/>
    </location>
    <ligand>
        <name>Zn(2+)</name>
        <dbReference type="ChEBI" id="CHEBI:29105"/>
    </ligand>
</feature>
<evidence type="ECO:0000256" key="1">
    <source>
        <dbReference type="ARBA" id="ARBA00022676"/>
    </source>
</evidence>
<comment type="caution">
    <text evidence="9">The sequence shown here is derived from an EMBL/GenBank/DDBJ whole genome shotgun (WGS) entry which is preliminary data.</text>
</comment>
<evidence type="ECO:0000313" key="10">
    <source>
        <dbReference type="Proteomes" id="UP000005709"/>
    </source>
</evidence>
<dbReference type="RefSeq" id="WP_005871634.1">
    <property type="nucleotide sequence ID" value="NZ_ACYG01000027.1"/>
</dbReference>
<dbReference type="eggNOG" id="COG0343">
    <property type="taxonomic scope" value="Bacteria"/>
</dbReference>
<keyword evidence="3 7" id="KW-0819">tRNA processing</keyword>
<evidence type="ECO:0000256" key="4">
    <source>
        <dbReference type="ARBA" id="ARBA00022723"/>
    </source>
</evidence>
<comment type="pathway">
    <text evidence="7">tRNA modification; tRNA-queuosine biosynthesis.</text>
</comment>
<dbReference type="UniPathway" id="UPA00392"/>
<comment type="subunit">
    <text evidence="7">Homodimer. Within each dimer, one monomer is responsible for RNA recognition and catalysis, while the other monomer binds to the replacement base PreQ1.</text>
</comment>
<proteinExistence type="inferred from homology"/>
<name>C8PIR3_9BACT</name>
<feature type="active site" description="Proton acceptor" evidence="7">
    <location>
        <position position="90"/>
    </location>
</feature>
<sequence length="388" mass="43418">MEFQIDGADGAARACTIRTAHSTIRTPVFMPVGTVGAVKALDATDVAGILDAQIILANTYHMYLRPGSRVVAEFGGLHGFTKFPRSFLTDSGGFQAFSLRANTKNDEGGIKFKSHIDGSMHYFTPRSVLDTQYELNSDIMMILDDLVELPREPGALSSDDRSRLKKRIDLSVARTIKWAREAIDYHEAMKSRGLHTHQNIFGIIQGGTDPQARKFCAEALCEMSFDGLAIGGLSVGEKNELMYETVEAMMPYVDPARPRYLMGVGTPEDLVENVARGVDMFDCVMPTRNARNGTLFTSFGKISIKNASFISDCDPIDPHCDCYTCKRFSRGYLNHLFRARELSFYRLASIHNLHYYLRLAADMREAIVHGRFAEFRREFYAARSGARD</sequence>
<dbReference type="GO" id="GO:0005829">
    <property type="term" value="C:cytosol"/>
    <property type="evidence" value="ECO:0007669"/>
    <property type="project" value="TreeGrafter"/>
</dbReference>
<keyword evidence="2 7" id="KW-0808">Transferase</keyword>
<reference evidence="9 10" key="1">
    <citation type="submission" date="2009-07" db="EMBL/GenBank/DDBJ databases">
        <authorList>
            <person name="Madupu R."/>
            <person name="Sebastian Y."/>
            <person name="Durkin A.S."/>
            <person name="Torralba M."/>
            <person name="Methe B."/>
            <person name="Sutton G.G."/>
            <person name="Strausberg R.L."/>
            <person name="Nelson K.E."/>
        </authorList>
    </citation>
    <scope>NUCLEOTIDE SEQUENCE [LARGE SCALE GENOMIC DNA]</scope>
    <source>
        <strain evidence="9 10">RM3268</strain>
    </source>
</reference>
<comment type="similarity">
    <text evidence="7">Belongs to the queuine tRNA-ribosyltransferase family.</text>
</comment>
<dbReference type="NCBIfam" id="TIGR00449">
    <property type="entry name" value="tgt_general"/>
    <property type="match status" value="1"/>
</dbReference>